<feature type="non-terminal residue" evidence="1">
    <location>
        <position position="1"/>
    </location>
</feature>
<organism evidence="1 2">
    <name type="scientific">Racocetra fulgida</name>
    <dbReference type="NCBI Taxonomy" id="60492"/>
    <lineage>
        <taxon>Eukaryota</taxon>
        <taxon>Fungi</taxon>
        <taxon>Fungi incertae sedis</taxon>
        <taxon>Mucoromycota</taxon>
        <taxon>Glomeromycotina</taxon>
        <taxon>Glomeromycetes</taxon>
        <taxon>Diversisporales</taxon>
        <taxon>Gigasporaceae</taxon>
        <taxon>Racocetra</taxon>
    </lineage>
</organism>
<keyword evidence="2" id="KW-1185">Reference proteome</keyword>
<evidence type="ECO:0000313" key="1">
    <source>
        <dbReference type="EMBL" id="CAG8795475.1"/>
    </source>
</evidence>
<sequence length="58" mass="6326">ICSLIDKYEIEGIVISKQYSVKNAQDPKEQAVLLGVASTILPILLTKYLDFLAVDSTG</sequence>
<gene>
    <name evidence="1" type="ORF">RFULGI_LOCUS17181</name>
</gene>
<dbReference type="AlphaFoldDB" id="A0A9N9JTK4"/>
<dbReference type="EMBL" id="CAJVPZ010065664">
    <property type="protein sequence ID" value="CAG8795475.1"/>
    <property type="molecule type" value="Genomic_DNA"/>
</dbReference>
<dbReference type="Proteomes" id="UP000789396">
    <property type="component" value="Unassembled WGS sequence"/>
</dbReference>
<evidence type="ECO:0000313" key="2">
    <source>
        <dbReference type="Proteomes" id="UP000789396"/>
    </source>
</evidence>
<dbReference type="OrthoDB" id="2422246at2759"/>
<reference evidence="1" key="1">
    <citation type="submission" date="2021-06" db="EMBL/GenBank/DDBJ databases">
        <authorList>
            <person name="Kallberg Y."/>
            <person name="Tangrot J."/>
            <person name="Rosling A."/>
        </authorList>
    </citation>
    <scope>NUCLEOTIDE SEQUENCE</scope>
    <source>
        <strain evidence="1">IN212</strain>
    </source>
</reference>
<accession>A0A9N9JTK4</accession>
<feature type="non-terminal residue" evidence="1">
    <location>
        <position position="58"/>
    </location>
</feature>
<comment type="caution">
    <text evidence="1">The sequence shown here is derived from an EMBL/GenBank/DDBJ whole genome shotgun (WGS) entry which is preliminary data.</text>
</comment>
<name>A0A9N9JTK4_9GLOM</name>
<proteinExistence type="predicted"/>
<protein>
    <submittedName>
        <fullName evidence="1">4523_t:CDS:1</fullName>
    </submittedName>
</protein>